<organism evidence="1 2">
    <name type="scientific">Trichonephila inaurata madagascariensis</name>
    <dbReference type="NCBI Taxonomy" id="2747483"/>
    <lineage>
        <taxon>Eukaryota</taxon>
        <taxon>Metazoa</taxon>
        <taxon>Ecdysozoa</taxon>
        <taxon>Arthropoda</taxon>
        <taxon>Chelicerata</taxon>
        <taxon>Arachnida</taxon>
        <taxon>Araneae</taxon>
        <taxon>Araneomorphae</taxon>
        <taxon>Entelegynae</taxon>
        <taxon>Araneoidea</taxon>
        <taxon>Nephilidae</taxon>
        <taxon>Trichonephila</taxon>
        <taxon>Trichonephila inaurata</taxon>
    </lineage>
</organism>
<gene>
    <name evidence="1" type="ORF">TNIN_13061</name>
</gene>
<dbReference type="Proteomes" id="UP000886998">
    <property type="component" value="Unassembled WGS sequence"/>
</dbReference>
<reference evidence="1" key="1">
    <citation type="submission" date="2020-08" db="EMBL/GenBank/DDBJ databases">
        <title>Multicomponent nature underlies the extraordinary mechanical properties of spider dragline silk.</title>
        <authorList>
            <person name="Kono N."/>
            <person name="Nakamura H."/>
            <person name="Mori M."/>
            <person name="Yoshida Y."/>
            <person name="Ohtoshi R."/>
            <person name="Malay A.D."/>
            <person name="Moran D.A.P."/>
            <person name="Tomita M."/>
            <person name="Numata K."/>
            <person name="Arakawa K."/>
        </authorList>
    </citation>
    <scope>NUCLEOTIDE SEQUENCE</scope>
</reference>
<name>A0A8X7CP20_9ARAC</name>
<keyword evidence="2" id="KW-1185">Reference proteome</keyword>
<evidence type="ECO:0000313" key="1">
    <source>
        <dbReference type="EMBL" id="GFY70897.1"/>
    </source>
</evidence>
<sequence>MRGVTSDRSPKHLQQFLGLVSCMAPGIIMQENDTVHHQSSTFVSDGFTKFWEGGRIMIQINDMTTLQCYDPTDEIAKTSRLLLTRHCEKRFRRLVEDEQMIVRYYQMYYCGCY</sequence>
<protein>
    <submittedName>
        <fullName evidence="1">Uncharacterized protein</fullName>
    </submittedName>
</protein>
<comment type="caution">
    <text evidence="1">The sequence shown here is derived from an EMBL/GenBank/DDBJ whole genome shotgun (WGS) entry which is preliminary data.</text>
</comment>
<proteinExistence type="predicted"/>
<dbReference type="PROSITE" id="PS51257">
    <property type="entry name" value="PROKAR_LIPOPROTEIN"/>
    <property type="match status" value="1"/>
</dbReference>
<accession>A0A8X7CP20</accession>
<dbReference type="EMBL" id="BMAV01018498">
    <property type="protein sequence ID" value="GFY70897.1"/>
    <property type="molecule type" value="Genomic_DNA"/>
</dbReference>
<evidence type="ECO:0000313" key="2">
    <source>
        <dbReference type="Proteomes" id="UP000886998"/>
    </source>
</evidence>
<dbReference type="AlphaFoldDB" id="A0A8X7CP20"/>